<reference evidence="2" key="1">
    <citation type="submission" date="2020-05" db="EMBL/GenBank/DDBJ databases">
        <authorList>
            <person name="Chiriac C."/>
            <person name="Salcher M."/>
            <person name="Ghai R."/>
            <person name="Kavagutti S V."/>
        </authorList>
    </citation>
    <scope>NUCLEOTIDE SEQUENCE</scope>
</reference>
<feature type="compositionally biased region" description="Basic and acidic residues" evidence="1">
    <location>
        <begin position="209"/>
        <end position="227"/>
    </location>
</feature>
<gene>
    <name evidence="2" type="ORF">UFOPK4150_00300</name>
</gene>
<dbReference type="EMBL" id="CAFBPU010000004">
    <property type="protein sequence ID" value="CAB5021930.1"/>
    <property type="molecule type" value="Genomic_DNA"/>
</dbReference>
<protein>
    <submittedName>
        <fullName evidence="2">Unannotated protein</fullName>
    </submittedName>
</protein>
<accession>A0A6J7QW13</accession>
<evidence type="ECO:0000256" key="1">
    <source>
        <dbReference type="SAM" id="MobiDB-lite"/>
    </source>
</evidence>
<sequence>MGDLDPGLLGLLDVAPPELVERGEQIVLSASDERDLEDIARLHIAEAGPGVGLLGPAEGAQPVGHRECVRPGLVGCHLAKAMRRALGDRGLEGVGIPSADRDHRPQLHREGADRFQMLGKGLEPCGQVETGALARPVDIGAFGQVGQEPLDLRHLPQQHQSGADKSVGFVEPAERCVGPFGFRSSPARQLQEGDRGLARSRSDVGQMLVRRDAADGERRGGRHRDEPTAAGRTRPWARHQRVTSTTTGAWSLGGVVPLAPGLRASRST</sequence>
<feature type="region of interest" description="Disordered" evidence="1">
    <location>
        <begin position="180"/>
        <end position="245"/>
    </location>
</feature>
<dbReference type="AlphaFoldDB" id="A0A6J7QW13"/>
<organism evidence="2">
    <name type="scientific">freshwater metagenome</name>
    <dbReference type="NCBI Taxonomy" id="449393"/>
    <lineage>
        <taxon>unclassified sequences</taxon>
        <taxon>metagenomes</taxon>
        <taxon>ecological metagenomes</taxon>
    </lineage>
</organism>
<evidence type="ECO:0000313" key="2">
    <source>
        <dbReference type="EMBL" id="CAB5021930.1"/>
    </source>
</evidence>
<name>A0A6J7QW13_9ZZZZ</name>
<feature type="compositionally biased region" description="Basic and acidic residues" evidence="1">
    <location>
        <begin position="191"/>
        <end position="202"/>
    </location>
</feature>
<proteinExistence type="predicted"/>